<evidence type="ECO:0000313" key="2">
    <source>
        <dbReference type="EMBL" id="MCD7453883.1"/>
    </source>
</evidence>
<protein>
    <submittedName>
        <fullName evidence="2">Uncharacterized protein</fullName>
    </submittedName>
</protein>
<evidence type="ECO:0000256" key="1">
    <source>
        <dbReference type="SAM" id="MobiDB-lite"/>
    </source>
</evidence>
<dbReference type="Proteomes" id="UP000823775">
    <property type="component" value="Unassembled WGS sequence"/>
</dbReference>
<feature type="compositionally biased region" description="Basic and acidic residues" evidence="1">
    <location>
        <begin position="45"/>
        <end position="55"/>
    </location>
</feature>
<dbReference type="EMBL" id="JACEIK010000272">
    <property type="protein sequence ID" value="MCD7453883.1"/>
    <property type="molecule type" value="Genomic_DNA"/>
</dbReference>
<proteinExistence type="predicted"/>
<reference evidence="2 3" key="1">
    <citation type="journal article" date="2021" name="BMC Genomics">
        <title>Datura genome reveals duplications of psychoactive alkaloid biosynthetic genes and high mutation rate following tissue culture.</title>
        <authorList>
            <person name="Rajewski A."/>
            <person name="Carter-House D."/>
            <person name="Stajich J."/>
            <person name="Litt A."/>
        </authorList>
    </citation>
    <scope>NUCLEOTIDE SEQUENCE [LARGE SCALE GENOMIC DNA]</scope>
    <source>
        <strain evidence="2">AR-01</strain>
    </source>
</reference>
<evidence type="ECO:0000313" key="3">
    <source>
        <dbReference type="Proteomes" id="UP000823775"/>
    </source>
</evidence>
<feature type="compositionally biased region" description="Basic and acidic residues" evidence="1">
    <location>
        <begin position="8"/>
        <end position="31"/>
    </location>
</feature>
<organism evidence="2 3">
    <name type="scientific">Datura stramonium</name>
    <name type="common">Jimsonweed</name>
    <name type="synonym">Common thornapple</name>
    <dbReference type="NCBI Taxonomy" id="4076"/>
    <lineage>
        <taxon>Eukaryota</taxon>
        <taxon>Viridiplantae</taxon>
        <taxon>Streptophyta</taxon>
        <taxon>Embryophyta</taxon>
        <taxon>Tracheophyta</taxon>
        <taxon>Spermatophyta</taxon>
        <taxon>Magnoliopsida</taxon>
        <taxon>eudicotyledons</taxon>
        <taxon>Gunneridae</taxon>
        <taxon>Pentapetalae</taxon>
        <taxon>asterids</taxon>
        <taxon>lamiids</taxon>
        <taxon>Solanales</taxon>
        <taxon>Solanaceae</taxon>
        <taxon>Solanoideae</taxon>
        <taxon>Datureae</taxon>
        <taxon>Datura</taxon>
    </lineage>
</organism>
<keyword evidence="3" id="KW-1185">Reference proteome</keyword>
<feature type="region of interest" description="Disordered" evidence="1">
    <location>
        <begin position="1"/>
        <end position="59"/>
    </location>
</feature>
<comment type="caution">
    <text evidence="2">The sequence shown here is derived from an EMBL/GenBank/DDBJ whole genome shotgun (WGS) entry which is preliminary data.</text>
</comment>
<accession>A0ABS8S505</accession>
<gene>
    <name evidence="2" type="ORF">HAX54_022561</name>
</gene>
<name>A0ABS8S505_DATST</name>
<feature type="non-terminal residue" evidence="2">
    <location>
        <position position="158"/>
    </location>
</feature>
<sequence length="158" mass="18275">MESSNRSQKHDDSKHNLTKGRPETLKDEIVKGKTQPQSQRLRLKTRTEGKNKEENLQELMNPDSAMNGFWKMTTFMFLLNGKMVYLYDDDGGEERERSEILERHRDVGPDNDVGPMTELQTLLNQHLILGISWGGHLEFAACGGLWVLPYVFYLTYIK</sequence>